<dbReference type="SUPFAM" id="SSF46689">
    <property type="entry name" value="Homeodomain-like"/>
    <property type="match status" value="2"/>
</dbReference>
<dbReference type="Pfam" id="PF06719">
    <property type="entry name" value="AraC_N"/>
    <property type="match status" value="1"/>
</dbReference>
<feature type="domain" description="HTH araC/xylS-type" evidence="4">
    <location>
        <begin position="202"/>
        <end position="300"/>
    </location>
</feature>
<dbReference type="Gene3D" id="1.10.10.60">
    <property type="entry name" value="Homeodomain-like"/>
    <property type="match status" value="2"/>
</dbReference>
<dbReference type="Proteomes" id="UP001370348">
    <property type="component" value="Chromosome"/>
</dbReference>
<dbReference type="PROSITE" id="PS01124">
    <property type="entry name" value="HTH_ARAC_FAMILY_2"/>
    <property type="match status" value="1"/>
</dbReference>
<keyword evidence="6" id="KW-1185">Reference proteome</keyword>
<feature type="compositionally biased region" description="Basic and acidic residues" evidence="3">
    <location>
        <begin position="332"/>
        <end position="342"/>
    </location>
</feature>
<dbReference type="PANTHER" id="PTHR43436">
    <property type="entry name" value="ARAC-FAMILY TRANSCRIPTIONAL REGULATOR"/>
    <property type="match status" value="1"/>
</dbReference>
<name>A0ABZ2LSJ2_9BACT</name>
<dbReference type="Pfam" id="PF12833">
    <property type="entry name" value="HTH_18"/>
    <property type="match status" value="1"/>
</dbReference>
<evidence type="ECO:0000256" key="1">
    <source>
        <dbReference type="ARBA" id="ARBA00023015"/>
    </source>
</evidence>
<dbReference type="EMBL" id="CP089984">
    <property type="protein sequence ID" value="WXB12131.1"/>
    <property type="molecule type" value="Genomic_DNA"/>
</dbReference>
<evidence type="ECO:0000259" key="4">
    <source>
        <dbReference type="PROSITE" id="PS01124"/>
    </source>
</evidence>
<dbReference type="PANTHER" id="PTHR43436:SF1">
    <property type="entry name" value="TRANSCRIPTIONAL REGULATORY PROTEIN"/>
    <property type="match status" value="1"/>
</dbReference>
<keyword evidence="1" id="KW-0805">Transcription regulation</keyword>
<evidence type="ECO:0000256" key="3">
    <source>
        <dbReference type="SAM" id="MobiDB-lite"/>
    </source>
</evidence>
<evidence type="ECO:0000256" key="2">
    <source>
        <dbReference type="ARBA" id="ARBA00023163"/>
    </source>
</evidence>
<dbReference type="InterPro" id="IPR009057">
    <property type="entry name" value="Homeodomain-like_sf"/>
</dbReference>
<evidence type="ECO:0000313" key="5">
    <source>
        <dbReference type="EMBL" id="WXB12131.1"/>
    </source>
</evidence>
<evidence type="ECO:0000313" key="6">
    <source>
        <dbReference type="Proteomes" id="UP001370348"/>
    </source>
</evidence>
<dbReference type="SMART" id="SM00342">
    <property type="entry name" value="HTH_ARAC"/>
    <property type="match status" value="1"/>
</dbReference>
<protein>
    <submittedName>
        <fullName evidence="5">AraC family transcriptional regulator</fullName>
    </submittedName>
</protein>
<dbReference type="RefSeq" id="WP_394821750.1">
    <property type="nucleotide sequence ID" value="NZ_CP089984.1"/>
</dbReference>
<dbReference type="InterPro" id="IPR018060">
    <property type="entry name" value="HTH_AraC"/>
</dbReference>
<reference evidence="5 6" key="1">
    <citation type="submission" date="2021-12" db="EMBL/GenBank/DDBJ databases">
        <title>Discovery of the Pendulisporaceae a myxobacterial family with distinct sporulation behavior and unique specialized metabolism.</title>
        <authorList>
            <person name="Garcia R."/>
            <person name="Popoff A."/>
            <person name="Bader C.D."/>
            <person name="Loehr J."/>
            <person name="Walesch S."/>
            <person name="Walt C."/>
            <person name="Boldt J."/>
            <person name="Bunk B."/>
            <person name="Haeckl F.J.F.P.J."/>
            <person name="Gunesch A.P."/>
            <person name="Birkelbach J."/>
            <person name="Nuebel U."/>
            <person name="Pietschmann T."/>
            <person name="Bach T."/>
            <person name="Mueller R."/>
        </authorList>
    </citation>
    <scope>NUCLEOTIDE SEQUENCE [LARGE SCALE GENOMIC DNA]</scope>
    <source>
        <strain evidence="5 6">MSr11954</strain>
    </source>
</reference>
<gene>
    <name evidence="5" type="ORF">LZC94_30295</name>
</gene>
<dbReference type="InterPro" id="IPR009594">
    <property type="entry name" value="Tscrpt_reg_HTH_AraC_N"/>
</dbReference>
<organism evidence="5 6">
    <name type="scientific">Pendulispora albinea</name>
    <dbReference type="NCBI Taxonomy" id="2741071"/>
    <lineage>
        <taxon>Bacteria</taxon>
        <taxon>Pseudomonadati</taxon>
        <taxon>Myxococcota</taxon>
        <taxon>Myxococcia</taxon>
        <taxon>Myxococcales</taxon>
        <taxon>Sorangiineae</taxon>
        <taxon>Pendulisporaceae</taxon>
        <taxon>Pendulispora</taxon>
    </lineage>
</organism>
<accession>A0ABZ2LSJ2</accession>
<proteinExistence type="predicted"/>
<keyword evidence="2" id="KW-0804">Transcription</keyword>
<sequence>MPPDTLAEAITRYMDRHPSTDGFCSTELEAMAFSRSDRPTSPLPTLYRVALLCIVVQGAKRVMLGTEAFDYDSMQYVAPCMDLPMVANVTRATAREPFLALKLELDIDILRELIDQLDGPPDLKPDDPPTSADPPLGLFVGNLQAPAVDCILRLVRLLETPKAIPVLHPLIVREMYYWLLTGPDGPAIRRLATRSARAKRIAKAIRILRGDLKSPIRIERLAGIAGMSESSFHAHFKALTTLSPLQYQKQLRLLEARRLILTHVANASEAAHQVGYASPSQFSREYARMFGYPPSQELGARLIGWLAIAPPASSARSIKRNLEHQTGTASAPDRRSHDQNSD</sequence>
<feature type="region of interest" description="Disordered" evidence="3">
    <location>
        <begin position="322"/>
        <end position="342"/>
    </location>
</feature>